<dbReference type="SUPFAM" id="SSF49899">
    <property type="entry name" value="Concanavalin A-like lectins/glucanases"/>
    <property type="match status" value="1"/>
</dbReference>
<reference evidence="3" key="2">
    <citation type="submission" date="2021-01" db="UniProtKB">
        <authorList>
            <consortium name="EnsemblMetazoa"/>
        </authorList>
    </citation>
    <scope>IDENTIFICATION</scope>
</reference>
<dbReference type="SUPFAM" id="SSF81901">
    <property type="entry name" value="HCP-like"/>
    <property type="match status" value="4"/>
</dbReference>
<feature type="compositionally biased region" description="Polar residues" evidence="1">
    <location>
        <begin position="1038"/>
        <end position="1055"/>
    </location>
</feature>
<dbReference type="Proteomes" id="UP000007110">
    <property type="component" value="Unassembled WGS sequence"/>
</dbReference>
<reference evidence="4" key="1">
    <citation type="submission" date="2015-02" db="EMBL/GenBank/DDBJ databases">
        <title>Genome sequencing for Strongylocentrotus purpuratus.</title>
        <authorList>
            <person name="Murali S."/>
            <person name="Liu Y."/>
            <person name="Vee V."/>
            <person name="English A."/>
            <person name="Wang M."/>
            <person name="Skinner E."/>
            <person name="Han Y."/>
            <person name="Muzny D.M."/>
            <person name="Worley K.C."/>
            <person name="Gibbs R.A."/>
        </authorList>
    </citation>
    <scope>NUCLEOTIDE SEQUENCE</scope>
</reference>
<feature type="region of interest" description="Disordered" evidence="1">
    <location>
        <begin position="1029"/>
        <end position="1055"/>
    </location>
</feature>
<keyword evidence="2" id="KW-0472">Membrane</keyword>
<dbReference type="PANTHER" id="PTHR44444">
    <property type="entry name" value="PROTEIN SEL-1 HOMOLOG 3"/>
    <property type="match status" value="1"/>
</dbReference>
<dbReference type="OrthoDB" id="272077at2759"/>
<sequence length="1098" mass="125255">METNNKRQNRFIQVQSPPSIYPPDNVLLIEYECLPGETAAVEVEVWTVYNQRLRTVRHDWKCSEHSKHLRKVFQTLQLPDGVVYQPDYLNRDVQIIERIELSVWILSTDLVRSRRRGYYEAATAKARYSVQVLSTYARPRKRHHSIGCLTWEAEMMLRHSRRWNGILQCNREKEVIDLMTFPVALHNGLHGLSRNIPPYKEPGLRQLMDANINNPKFTISAYIYITEYCKHSMCSLIHRKTQYTNRYVTPLIFLRNDGHVFVQIEDEKKSYMSMINKIKLPLKEWLHMVYVQDGRKWSVQFYTQSSPTSTHLIGRSAFANDVHYNETEAFYHVGGSSAVRSFSGFMLEAKLWRRQALDPTKVPMTPVDKLNYTTGISKYYRECDRLHVSMEMVFNNFKLKHQDKLKKMTCPSIHPFLANNLAAEEPPHLQPSCNSWQQPAPKRQLKLWRLLKQSAAVNNSYAATHEWIGHQLYQHVLERLHTKGLGGMQANIPWLRQASCYGNMDAAGFLATVYNAGLGVQTNESMALIYWLAAAQGGSRLAMIALANKHHQGVDEVPVDMDYAFNYYYQIALETVLDRTKHTESDTFFEAIRLTDEQQLQTQTGETGDYFKWLKYQAKQGVADAQSNIAQHLFWGTHGVKRNVEHAVSYYAETAQTHPMNKIALYDYGIVLLRGQGVEKDEEKGMDYLNKSAALGHAPAYTALGWYKLNFDQDDTAAAYYFEKGDALGHRDAAHNLGFMYLFGRYPGQPVDRMKAFEYYLKAAKADHWDSGVKVAELYNQGNEQMARDTFMAAAWARYVAEKNRDVAWVLRWGLDAYLKGSWSESLVYYAMAAEAGLEVGQFNLAYLCEENYDGIAERYVDKDCAWKYWKLAAGSTRPHLTSILRVADYHWYGYNNVSDQEKAVQYYIQAAQTKQPHAMFNLANILENGAKVKNEVLERLGVSSHVFKSKNNLAKVLELYRMCRDSSEDGYFPCGLALLNLQLRQAWKEHNFSIQVASGVMVGLLTFYAAAATFLGYLGGGNIPKNINNNNSNNNSDASTETSTDQQQGSESDQLLATQVSLLSVATTGTTSTTTSTSLSSTQDIEQEPATLDAHSS</sequence>
<evidence type="ECO:0000256" key="1">
    <source>
        <dbReference type="SAM" id="MobiDB-lite"/>
    </source>
</evidence>
<proteinExistence type="predicted"/>
<dbReference type="InterPro" id="IPR013320">
    <property type="entry name" value="ConA-like_dom_sf"/>
</dbReference>
<dbReference type="PANTHER" id="PTHR44444:SF6">
    <property type="entry name" value="LAMININ G DOMAIN-CONTAINING PROTEIN"/>
    <property type="match status" value="1"/>
</dbReference>
<dbReference type="InterPro" id="IPR042756">
    <property type="entry name" value="Sel-1L3"/>
</dbReference>
<keyword evidence="2" id="KW-1133">Transmembrane helix</keyword>
<dbReference type="AlphaFoldDB" id="A0A7M7NA63"/>
<dbReference type="Pfam" id="PF08238">
    <property type="entry name" value="Sel1"/>
    <property type="match status" value="8"/>
</dbReference>
<evidence type="ECO:0000313" key="3">
    <source>
        <dbReference type="EnsemblMetazoa" id="XP_030833550"/>
    </source>
</evidence>
<keyword evidence="2" id="KW-0812">Transmembrane</keyword>
<feature type="compositionally biased region" description="Low complexity" evidence="1">
    <location>
        <begin position="1069"/>
        <end position="1083"/>
    </location>
</feature>
<protein>
    <submittedName>
        <fullName evidence="3">Uncharacterized protein</fullName>
    </submittedName>
</protein>
<dbReference type="InterPro" id="IPR011990">
    <property type="entry name" value="TPR-like_helical_dom_sf"/>
</dbReference>
<dbReference type="EnsemblMetazoa" id="XM_030977690">
    <property type="protein sequence ID" value="XP_030833550"/>
    <property type="gene ID" value="LOC100888077"/>
</dbReference>
<evidence type="ECO:0000313" key="4">
    <source>
        <dbReference type="Proteomes" id="UP000007110"/>
    </source>
</evidence>
<keyword evidence="4" id="KW-1185">Reference proteome</keyword>
<dbReference type="SMART" id="SM00671">
    <property type="entry name" value="SEL1"/>
    <property type="match status" value="7"/>
</dbReference>
<dbReference type="Gene3D" id="1.25.40.10">
    <property type="entry name" value="Tetratricopeptide repeat domain"/>
    <property type="match status" value="3"/>
</dbReference>
<dbReference type="FunCoup" id="A0A7M7NA63">
    <property type="interactions" value="399"/>
</dbReference>
<evidence type="ECO:0000256" key="2">
    <source>
        <dbReference type="SAM" id="Phobius"/>
    </source>
</evidence>
<dbReference type="GeneID" id="100888077"/>
<dbReference type="RefSeq" id="XP_030833550.1">
    <property type="nucleotide sequence ID" value="XM_030977690.1"/>
</dbReference>
<dbReference type="KEGG" id="spu:100888077"/>
<dbReference type="InterPro" id="IPR006597">
    <property type="entry name" value="Sel1-like"/>
</dbReference>
<dbReference type="CTD" id="23231"/>
<dbReference type="InParanoid" id="A0A7M7NA63"/>
<organism evidence="3 4">
    <name type="scientific">Strongylocentrotus purpuratus</name>
    <name type="common">Purple sea urchin</name>
    <dbReference type="NCBI Taxonomy" id="7668"/>
    <lineage>
        <taxon>Eukaryota</taxon>
        <taxon>Metazoa</taxon>
        <taxon>Echinodermata</taxon>
        <taxon>Eleutherozoa</taxon>
        <taxon>Echinozoa</taxon>
        <taxon>Echinoidea</taxon>
        <taxon>Euechinoidea</taxon>
        <taxon>Echinacea</taxon>
        <taxon>Camarodonta</taxon>
        <taxon>Echinidea</taxon>
        <taxon>Strongylocentrotidae</taxon>
        <taxon>Strongylocentrotus</taxon>
    </lineage>
</organism>
<name>A0A7M7NA63_STRPU</name>
<feature type="transmembrane region" description="Helical" evidence="2">
    <location>
        <begin position="993"/>
        <end position="1019"/>
    </location>
</feature>
<accession>A0A7M7NA63</accession>
<feature type="region of interest" description="Disordered" evidence="1">
    <location>
        <begin position="1069"/>
        <end position="1098"/>
    </location>
</feature>